<dbReference type="InterPro" id="IPR002586">
    <property type="entry name" value="CobQ/CobB/MinD/ParA_Nub-bd_dom"/>
</dbReference>
<gene>
    <name evidence="4" type="ORF">GCM10020366_15830</name>
</gene>
<protein>
    <recommendedName>
        <fullName evidence="3">CobQ/CobB/MinD/ParA nucleotide binding domain-containing protein</fullName>
    </recommendedName>
</protein>
<dbReference type="Proteomes" id="UP001500483">
    <property type="component" value="Unassembled WGS sequence"/>
</dbReference>
<dbReference type="Gene3D" id="3.40.50.300">
    <property type="entry name" value="P-loop containing nucleotide triphosphate hydrolases"/>
    <property type="match status" value="1"/>
</dbReference>
<evidence type="ECO:0000256" key="1">
    <source>
        <dbReference type="ARBA" id="ARBA00022741"/>
    </source>
</evidence>
<evidence type="ECO:0000259" key="3">
    <source>
        <dbReference type="Pfam" id="PF01656"/>
    </source>
</evidence>
<organism evidence="4 5">
    <name type="scientific">Saccharopolyspora gregorii</name>
    <dbReference type="NCBI Taxonomy" id="33914"/>
    <lineage>
        <taxon>Bacteria</taxon>
        <taxon>Bacillati</taxon>
        <taxon>Actinomycetota</taxon>
        <taxon>Actinomycetes</taxon>
        <taxon>Pseudonocardiales</taxon>
        <taxon>Pseudonocardiaceae</taxon>
        <taxon>Saccharopolyspora</taxon>
    </lineage>
</organism>
<dbReference type="Pfam" id="PF01656">
    <property type="entry name" value="CbiA"/>
    <property type="match status" value="1"/>
</dbReference>
<reference evidence="5" key="1">
    <citation type="journal article" date="2019" name="Int. J. Syst. Evol. Microbiol.">
        <title>The Global Catalogue of Microorganisms (GCM) 10K type strain sequencing project: providing services to taxonomists for standard genome sequencing and annotation.</title>
        <authorList>
            <consortium name="The Broad Institute Genomics Platform"/>
            <consortium name="The Broad Institute Genome Sequencing Center for Infectious Disease"/>
            <person name="Wu L."/>
            <person name="Ma J."/>
        </authorList>
    </citation>
    <scope>NUCLEOTIDE SEQUENCE [LARGE SCALE GENOMIC DNA]</scope>
    <source>
        <strain evidence="5">JCM 9687</strain>
    </source>
</reference>
<feature type="domain" description="CobQ/CobB/MinD/ParA nucleotide binding" evidence="3">
    <location>
        <begin position="146"/>
        <end position="385"/>
    </location>
</feature>
<name>A0ABP6RK75_9PSEU</name>
<evidence type="ECO:0000256" key="2">
    <source>
        <dbReference type="ARBA" id="ARBA00022840"/>
    </source>
</evidence>
<evidence type="ECO:0000313" key="4">
    <source>
        <dbReference type="EMBL" id="GAA3355491.1"/>
    </source>
</evidence>
<proteinExistence type="predicted"/>
<dbReference type="InterPro" id="IPR027417">
    <property type="entry name" value="P-loop_NTPase"/>
</dbReference>
<evidence type="ECO:0000313" key="5">
    <source>
        <dbReference type="Proteomes" id="UP001500483"/>
    </source>
</evidence>
<dbReference type="EMBL" id="BAAAYK010000038">
    <property type="protein sequence ID" value="GAA3355491.1"/>
    <property type="molecule type" value="Genomic_DNA"/>
</dbReference>
<keyword evidence="1" id="KW-0547">Nucleotide-binding</keyword>
<accession>A0ABP6RK75</accession>
<dbReference type="SUPFAM" id="SSF52540">
    <property type="entry name" value="P-loop containing nucleoside triphosphate hydrolases"/>
    <property type="match status" value="1"/>
</dbReference>
<dbReference type="NCBIfam" id="NF047398">
    <property type="entry name" value="AAA_KGGVGR"/>
    <property type="match status" value="1"/>
</dbReference>
<keyword evidence="5" id="KW-1185">Reference proteome</keyword>
<comment type="caution">
    <text evidence="4">The sequence shown here is derived from an EMBL/GenBank/DDBJ whole genome shotgun (WGS) entry which is preliminary data.</text>
</comment>
<dbReference type="RefSeq" id="WP_344925250.1">
    <property type="nucleotide sequence ID" value="NZ_BAAAYK010000038.1"/>
</dbReference>
<sequence>MSGMPDEGLAPPEHLFTWVDVDDHLASLALAGRWPDWLLAVDGWWDGIDVVVTPGTGVGQVERWFDEAFGAGSTSYQDDELVLRLDDPRASEIKGTPIMLTEASADDPSRRSTRPVLRDRHVTKELAEPLVRPEKAQFASDVQLVALHSFKGGVGRTVHAVAIADAIARSGGKVLLVDADLEAPGITWMHREQGAQLDFGYEDLLALLQGAEDGGSREAVEIAAAYLPNQRVVSHVNGGSLTVVPASRGTRLGPPRIEPVDLLIPGRSPYFLTEAIAELAAEVGADTVVIDLRAGASELSAPVLLDPRVQRIFVTTLSHQSIAGTHRMLRQLSRRAPAVHGTDPAASVIITQYRQDAHGDHAERVRAEFADALSALLRIPGEDATEKTDADGDDTEATDADVLSRPVLSPFREELLALPGAWDSVVRLLARCGLPEVLEPIVPVHTPVVLSTKPEDDAIDYDELRRQLMTTAKRLKFAEQDSFSSTSEFLVTEPLRHLLGDHRTEAPLVVVAGAKGAGKTFLHAKACVARSWDRFAERSGVDGVQLASAIVPVLESTNLDSQGLTPQQLRDEFAMANGSVGGAESGLEIRDRITRAKRDLDSDDELGWRDVWLRTLAAAAGVSDPDRDPQQLLTELGARSHAVFLIDGLEDLFQDLDDEKQKVALRVLLTDVLAWLRSLRGRPFGLVVFVRQDLVTLSVPQNSGQLLGRYARYALEWNREEALRLALWVAGHAGALPRPMPEAEIIALSADEVIKQLIPLWGWKMGTEKSKEARSHLWVPAALGDFNEQVQARDVVVFLAEAAEKSLHQSGTDRQPWTDRVLAPGAMRKALLECSQNKIGDIKQENPAVGGLLTRLQNVAPVVVPFDLEKVGLSTSDADFLVKSGVLDHGTGGLYFVAEIYRHALGFVSRRRAPVLRQQ</sequence>
<keyword evidence="2" id="KW-0067">ATP-binding</keyword>
<dbReference type="PANTHER" id="PTHR43384:SF6">
    <property type="entry name" value="SEPTUM SITE-DETERMINING PROTEIN MIND HOMOLOG, CHLOROPLASTIC"/>
    <property type="match status" value="1"/>
</dbReference>
<dbReference type="InterPro" id="IPR050625">
    <property type="entry name" value="ParA/MinD_ATPase"/>
</dbReference>
<dbReference type="PANTHER" id="PTHR43384">
    <property type="entry name" value="SEPTUM SITE-DETERMINING PROTEIN MIND HOMOLOG, CHLOROPLASTIC-RELATED"/>
    <property type="match status" value="1"/>
</dbReference>